<feature type="region of interest" description="Disordered" evidence="1">
    <location>
        <begin position="493"/>
        <end position="512"/>
    </location>
</feature>
<feature type="region of interest" description="Disordered" evidence="1">
    <location>
        <begin position="279"/>
        <end position="327"/>
    </location>
</feature>
<feature type="region of interest" description="Disordered" evidence="1">
    <location>
        <begin position="1"/>
        <end position="40"/>
    </location>
</feature>
<gene>
    <name evidence="2" type="ORF">PCOR1329_LOCUS54046</name>
</gene>
<name>A0ABN9V2P4_9DINO</name>
<feature type="region of interest" description="Disordered" evidence="1">
    <location>
        <begin position="236"/>
        <end position="257"/>
    </location>
</feature>
<evidence type="ECO:0000313" key="3">
    <source>
        <dbReference type="Proteomes" id="UP001189429"/>
    </source>
</evidence>
<protein>
    <submittedName>
        <fullName evidence="2">Uncharacterized protein</fullName>
    </submittedName>
</protein>
<sequence>QRREAVGGARRRQRPHRRGALRPGVRRVRHGDLGDGQHPQLRVRAGDAHGGAELQAASRGVHQVELAGPLPVRAHPHARRHRRVPRQGVPQGPGGAARLPEDRGHRLGQRLREGVGHRGHAGVTHAGGPRGPGHVGPVHERRQEIGDGIHGQDRQNLGPAERKVLADPGGPQGPRLLRLAVSRHGGRGAGSDRVAGSNRNAVAHGGRHGHLLLDAERAREAGARRGVLPPRQARCHGLRRPHRSALGDPERRLHAGPARPHGCRVLCSLLPRREVRGDGVGRQDRETLGGGHRRLHQNAQRAHQLGAPRRLRRGRDAHGHRVRRQHRAGLALQRRAVPAHADRPHGLDARRGVLRGRRPDCHVREGRHHAHLVRHQRVLPPKAVGETSLACIRTHICAQSFCGGPGSHGGSAPRDYPGHFNRPRRAVFGGPLSRLHLQLRACACLLRGRAPAGVRAGDGLGVARALGLLLLDRPRRGRRGLGGAAGTALAGACPRSGAGTGSGPSRARGPLA</sequence>
<evidence type="ECO:0000313" key="2">
    <source>
        <dbReference type="EMBL" id="CAK0867013.1"/>
    </source>
</evidence>
<feature type="compositionally biased region" description="Basic residues" evidence="1">
    <location>
        <begin position="9"/>
        <end position="29"/>
    </location>
</feature>
<feature type="region of interest" description="Disordered" evidence="1">
    <location>
        <begin position="72"/>
        <end position="104"/>
    </location>
</feature>
<dbReference type="Proteomes" id="UP001189429">
    <property type="component" value="Unassembled WGS sequence"/>
</dbReference>
<dbReference type="EMBL" id="CAUYUJ010016601">
    <property type="protein sequence ID" value="CAK0867013.1"/>
    <property type="molecule type" value="Genomic_DNA"/>
</dbReference>
<organism evidence="2 3">
    <name type="scientific">Prorocentrum cordatum</name>
    <dbReference type="NCBI Taxonomy" id="2364126"/>
    <lineage>
        <taxon>Eukaryota</taxon>
        <taxon>Sar</taxon>
        <taxon>Alveolata</taxon>
        <taxon>Dinophyceae</taxon>
        <taxon>Prorocentrales</taxon>
        <taxon>Prorocentraceae</taxon>
        <taxon>Prorocentrum</taxon>
    </lineage>
</organism>
<keyword evidence="3" id="KW-1185">Reference proteome</keyword>
<feature type="compositionally biased region" description="Basic residues" evidence="1">
    <location>
        <begin position="74"/>
        <end position="85"/>
    </location>
</feature>
<accession>A0ABN9V2P4</accession>
<evidence type="ECO:0000256" key="1">
    <source>
        <dbReference type="SAM" id="MobiDB-lite"/>
    </source>
</evidence>
<feature type="non-terminal residue" evidence="2">
    <location>
        <position position="1"/>
    </location>
</feature>
<reference evidence="2" key="1">
    <citation type="submission" date="2023-10" db="EMBL/GenBank/DDBJ databases">
        <authorList>
            <person name="Chen Y."/>
            <person name="Shah S."/>
            <person name="Dougan E. K."/>
            <person name="Thang M."/>
            <person name="Chan C."/>
        </authorList>
    </citation>
    <scope>NUCLEOTIDE SEQUENCE [LARGE SCALE GENOMIC DNA]</scope>
</reference>
<proteinExistence type="predicted"/>
<comment type="caution">
    <text evidence="2">The sequence shown here is derived from an EMBL/GenBank/DDBJ whole genome shotgun (WGS) entry which is preliminary data.</text>
</comment>